<protein>
    <submittedName>
        <fullName evidence="1">Uncharacterized protein</fullName>
    </submittedName>
</protein>
<organism evidence="1">
    <name type="scientific">Glycine max</name>
    <name type="common">Soybean</name>
    <name type="synonym">Glycine hispida</name>
    <dbReference type="NCBI Taxonomy" id="3847"/>
    <lineage>
        <taxon>Eukaryota</taxon>
        <taxon>Viridiplantae</taxon>
        <taxon>Streptophyta</taxon>
        <taxon>Embryophyta</taxon>
        <taxon>Tracheophyta</taxon>
        <taxon>Spermatophyta</taxon>
        <taxon>Magnoliopsida</taxon>
        <taxon>eudicotyledons</taxon>
        <taxon>Gunneridae</taxon>
        <taxon>Pentapetalae</taxon>
        <taxon>rosids</taxon>
        <taxon>fabids</taxon>
        <taxon>Fabales</taxon>
        <taxon>Fabaceae</taxon>
        <taxon>Papilionoideae</taxon>
        <taxon>50 kb inversion clade</taxon>
        <taxon>NPAAA clade</taxon>
        <taxon>indigoferoid/millettioid clade</taxon>
        <taxon>Phaseoleae</taxon>
        <taxon>Glycine</taxon>
        <taxon>Glycine subgen. Soja</taxon>
    </lineage>
</organism>
<name>C6TLB0_SOYBN</name>
<dbReference type="AlphaFoldDB" id="C6TLB0"/>
<sequence>MGLGLHAISGESGEPYHGSRVHEWFLPVFNLEFVKVIQAIIALKDVFLADTCLSLGTWSLHSRSYKKACNE</sequence>
<proteinExistence type="evidence at transcript level"/>
<reference evidence="1" key="1">
    <citation type="submission" date="2009-08" db="EMBL/GenBank/DDBJ databases">
        <authorList>
            <person name="Cheung F."/>
            <person name="Xiao Y."/>
            <person name="Chan A."/>
            <person name="Moskal W."/>
            <person name="Town C.D."/>
        </authorList>
    </citation>
    <scope>NUCLEOTIDE SEQUENCE</scope>
</reference>
<evidence type="ECO:0000313" key="1">
    <source>
        <dbReference type="EMBL" id="ACU23702.1"/>
    </source>
</evidence>
<accession>C6TLB0</accession>
<dbReference type="EMBL" id="BT098494">
    <property type="protein sequence ID" value="ACU23702.1"/>
    <property type="molecule type" value="mRNA"/>
</dbReference>